<evidence type="ECO:0000256" key="18">
    <source>
        <dbReference type="ARBA" id="ARBA00058961"/>
    </source>
</evidence>
<gene>
    <name evidence="24" type="ORF">Fot_14165</name>
</gene>
<keyword evidence="8" id="KW-0677">Repeat</keyword>
<evidence type="ECO:0000256" key="8">
    <source>
        <dbReference type="ARBA" id="ARBA00022737"/>
    </source>
</evidence>
<keyword evidence="9" id="KW-0547">Nucleotide-binding</keyword>
<keyword evidence="11" id="KW-0067">ATP-binding</keyword>
<dbReference type="Proteomes" id="UP001604277">
    <property type="component" value="Unassembled WGS sequence"/>
</dbReference>
<keyword evidence="4" id="KW-0597">Phosphoprotein</keyword>
<evidence type="ECO:0000256" key="11">
    <source>
        <dbReference type="ARBA" id="ARBA00022840"/>
    </source>
</evidence>
<evidence type="ECO:0000259" key="22">
    <source>
        <dbReference type="PROSITE" id="PS50011"/>
    </source>
</evidence>
<evidence type="ECO:0000256" key="4">
    <source>
        <dbReference type="ARBA" id="ARBA00022553"/>
    </source>
</evidence>
<comment type="function">
    <text evidence="18">Serine/threonine-protein kinase that may function as a signaling receptor of extracellular matrix component. Binding to pectin may have significance in the control of cell expansion, morphogenesis and development.</text>
</comment>
<keyword evidence="12 20" id="KW-1133">Transmembrane helix</keyword>
<dbReference type="PROSITE" id="PS50026">
    <property type="entry name" value="EGF_3"/>
    <property type="match status" value="2"/>
</dbReference>
<accession>A0ABD1W5J5</accession>
<dbReference type="InterPro" id="IPR049883">
    <property type="entry name" value="NOTCH1_EGF-like"/>
</dbReference>
<organism evidence="24 25">
    <name type="scientific">Forsythia ovata</name>
    <dbReference type="NCBI Taxonomy" id="205694"/>
    <lineage>
        <taxon>Eukaryota</taxon>
        <taxon>Viridiplantae</taxon>
        <taxon>Streptophyta</taxon>
        <taxon>Embryophyta</taxon>
        <taxon>Tracheophyta</taxon>
        <taxon>Spermatophyta</taxon>
        <taxon>Magnoliopsida</taxon>
        <taxon>eudicotyledons</taxon>
        <taxon>Gunneridae</taxon>
        <taxon>Pentapetalae</taxon>
        <taxon>asterids</taxon>
        <taxon>lamiids</taxon>
        <taxon>Lamiales</taxon>
        <taxon>Oleaceae</taxon>
        <taxon>Forsythieae</taxon>
        <taxon>Forsythia</taxon>
    </lineage>
</organism>
<evidence type="ECO:0000256" key="6">
    <source>
        <dbReference type="ARBA" id="ARBA00022692"/>
    </source>
</evidence>
<dbReference type="InterPro" id="IPR045274">
    <property type="entry name" value="WAK-like"/>
</dbReference>
<dbReference type="Gene3D" id="1.10.510.10">
    <property type="entry name" value="Transferase(Phosphotransferase) domain 1"/>
    <property type="match status" value="1"/>
</dbReference>
<evidence type="ECO:0000256" key="9">
    <source>
        <dbReference type="ARBA" id="ARBA00022741"/>
    </source>
</evidence>
<reference evidence="25" key="1">
    <citation type="submission" date="2024-07" db="EMBL/GenBank/DDBJ databases">
        <title>Two chromosome-level genome assemblies of Korean endemic species Abeliophyllum distichum and Forsythia ovata (Oleaceae).</title>
        <authorList>
            <person name="Jang H."/>
        </authorList>
    </citation>
    <scope>NUCLEOTIDE SEQUENCE [LARGE SCALE GENOMIC DNA]</scope>
</reference>
<sequence length="750" mass="82636">MQQITCILLLLWLPVSLATTTQNLNNSTIALPGCPTKCGNLTVQYPFGVGLDTGCSIGPWFDINCNTSFNPPKPFLSKTNGKIISISDTKIRIKSNGIASRCYNPTGGVVNDSPAIYGIEGSPFSFSIENKFILVGCDDVSYMGRVKSNNLISSCAAMCSQSSDLFDGSCSGIGCCQNSIPKGIKSYTTFLNSYGNHTNVSSLNLCGYSFLGEQGSYTFHPSDVSDQNFVPRIIETVPMVIDWVIGNQTCAEAQKSSKYACQENSTCVDSDTGLGGYRCSCAHGYEGNPYLRPGCQDINECENTPCNHYGICTNTEGGYKCSCKPGYFGDGSKSDFGCIALSFKKSVLPTGLGTSIGLLLLLLITYFLYKVLKKRKKHKRRQKYFKRNGGLLLQQQISTNEGLVEKTRLFTAKELLKATDQFNESRILGRGGQGTVYKGMLSDGKIVAVKKSKLASDQNQLGQFINEVVILSQINHRNIVKLLGCCLETEVPLLVYEFIPNRTLFDNIHDPFSEFPITWDMRLRIAAEIAAALAYLHYATSIPIYHRDIKSSNILLDENYKAKVSDFGTSRSVATDKTHLTTLVKGTFGYLDPEYFQSSHFTDKSDVYSFGVVLVELLSGQKPISSSVDEDERSLAKRFLMSMEGNYLDKILDPKISEKGNDEDIFSVANLAYRCLNLNGKKRPTMKEVAIELENIRLSLKPITIQRNSQVINIEVGGSTTFSDINSGWTISDCSKTLPSETNPMLYDTV</sequence>
<comment type="subcellular location">
    <subcellularLocation>
        <location evidence="1">Membrane</location>
        <topology evidence="1">Single-pass type I membrane protein</topology>
    </subcellularLocation>
</comment>
<dbReference type="FunFam" id="3.30.200.20:FF:000043">
    <property type="entry name" value="Wall-associated receptor kinase 2"/>
    <property type="match status" value="1"/>
</dbReference>
<dbReference type="SUPFAM" id="SSF56112">
    <property type="entry name" value="Protein kinase-like (PK-like)"/>
    <property type="match status" value="1"/>
</dbReference>
<keyword evidence="6 20" id="KW-0812">Transmembrane</keyword>
<evidence type="ECO:0000313" key="25">
    <source>
        <dbReference type="Proteomes" id="UP001604277"/>
    </source>
</evidence>
<dbReference type="PANTHER" id="PTHR27005">
    <property type="entry name" value="WALL-ASSOCIATED RECEPTOR KINASE-LIKE 21"/>
    <property type="match status" value="1"/>
</dbReference>
<dbReference type="SMART" id="SM00220">
    <property type="entry name" value="S_TKc"/>
    <property type="match status" value="1"/>
</dbReference>
<dbReference type="Pfam" id="PF07645">
    <property type="entry name" value="EGF_CA"/>
    <property type="match status" value="1"/>
</dbReference>
<dbReference type="SUPFAM" id="SSF57196">
    <property type="entry name" value="EGF/Laminin"/>
    <property type="match status" value="1"/>
</dbReference>
<proteinExistence type="predicted"/>
<evidence type="ECO:0000256" key="15">
    <source>
        <dbReference type="ARBA" id="ARBA00023180"/>
    </source>
</evidence>
<keyword evidence="3 19" id="KW-0245">EGF-like domain</keyword>
<protein>
    <submittedName>
        <fullName evidence="24">Wall-associated receptor kinase-like 9</fullName>
    </submittedName>
</protein>
<dbReference type="PROSITE" id="PS00010">
    <property type="entry name" value="ASX_HYDROXYL"/>
    <property type="match status" value="1"/>
</dbReference>
<dbReference type="SMART" id="SM00179">
    <property type="entry name" value="EGF_CA"/>
    <property type="match status" value="2"/>
</dbReference>
<dbReference type="SMART" id="SM00181">
    <property type="entry name" value="EGF"/>
    <property type="match status" value="2"/>
</dbReference>
<dbReference type="GO" id="GO:0004674">
    <property type="term" value="F:protein serine/threonine kinase activity"/>
    <property type="evidence" value="ECO:0007669"/>
    <property type="project" value="UniProtKB-KW"/>
</dbReference>
<evidence type="ECO:0000256" key="14">
    <source>
        <dbReference type="ARBA" id="ARBA00023157"/>
    </source>
</evidence>
<feature type="transmembrane region" description="Helical" evidence="20">
    <location>
        <begin position="352"/>
        <end position="372"/>
    </location>
</feature>
<comment type="caution">
    <text evidence="24">The sequence shown here is derived from an EMBL/GenBank/DDBJ whole genome shotgun (WGS) entry which is preliminary data.</text>
</comment>
<evidence type="ECO:0000256" key="20">
    <source>
        <dbReference type="SAM" id="Phobius"/>
    </source>
</evidence>
<comment type="catalytic activity">
    <reaction evidence="17">
        <text>L-threonyl-[protein] + ATP = O-phospho-L-threonyl-[protein] + ADP + H(+)</text>
        <dbReference type="Rhea" id="RHEA:46608"/>
        <dbReference type="Rhea" id="RHEA-COMP:11060"/>
        <dbReference type="Rhea" id="RHEA-COMP:11605"/>
        <dbReference type="ChEBI" id="CHEBI:15378"/>
        <dbReference type="ChEBI" id="CHEBI:30013"/>
        <dbReference type="ChEBI" id="CHEBI:30616"/>
        <dbReference type="ChEBI" id="CHEBI:61977"/>
        <dbReference type="ChEBI" id="CHEBI:456216"/>
    </reaction>
</comment>
<evidence type="ECO:0000256" key="12">
    <source>
        <dbReference type="ARBA" id="ARBA00022989"/>
    </source>
</evidence>
<evidence type="ECO:0000259" key="23">
    <source>
        <dbReference type="PROSITE" id="PS50026"/>
    </source>
</evidence>
<keyword evidence="7 21" id="KW-0732">Signal</keyword>
<evidence type="ECO:0000256" key="13">
    <source>
        <dbReference type="ARBA" id="ARBA00023136"/>
    </source>
</evidence>
<dbReference type="InterPro" id="IPR025287">
    <property type="entry name" value="WAK_GUB"/>
</dbReference>
<evidence type="ECO:0000256" key="1">
    <source>
        <dbReference type="ARBA" id="ARBA00004479"/>
    </source>
</evidence>
<dbReference type="InterPro" id="IPR000742">
    <property type="entry name" value="EGF"/>
</dbReference>
<dbReference type="PANTHER" id="PTHR27005:SF515">
    <property type="entry name" value="WALL-ASSOCIATED RECEPTOR KINASE-LIKE 10-RELATED"/>
    <property type="match status" value="1"/>
</dbReference>
<dbReference type="AlphaFoldDB" id="A0ABD1W5J5"/>
<dbReference type="InterPro" id="IPR001881">
    <property type="entry name" value="EGF-like_Ca-bd_dom"/>
</dbReference>
<dbReference type="FunFam" id="2.10.25.10:FF:000038">
    <property type="entry name" value="Fibrillin 2"/>
    <property type="match status" value="1"/>
</dbReference>
<keyword evidence="10" id="KW-0418">Kinase</keyword>
<evidence type="ECO:0000256" key="2">
    <source>
        <dbReference type="ARBA" id="ARBA00022527"/>
    </source>
</evidence>
<dbReference type="CDD" id="cd00054">
    <property type="entry name" value="EGF_CA"/>
    <property type="match status" value="2"/>
</dbReference>
<dbReference type="GO" id="GO:0005524">
    <property type="term" value="F:ATP binding"/>
    <property type="evidence" value="ECO:0007669"/>
    <property type="project" value="UniProtKB-KW"/>
</dbReference>
<dbReference type="Pfam" id="PF00008">
    <property type="entry name" value="EGF"/>
    <property type="match status" value="1"/>
</dbReference>
<dbReference type="FunFam" id="1.10.510.10:FF:000084">
    <property type="entry name" value="Wall-associated receptor kinase 2"/>
    <property type="match status" value="1"/>
</dbReference>
<dbReference type="Pfam" id="PF13947">
    <property type="entry name" value="GUB_WAK_bind"/>
    <property type="match status" value="1"/>
</dbReference>
<dbReference type="Gene3D" id="3.30.200.20">
    <property type="entry name" value="Phosphorylase Kinase, domain 1"/>
    <property type="match status" value="1"/>
</dbReference>
<feature type="domain" description="EGF-like" evidence="23">
    <location>
        <begin position="297"/>
        <end position="333"/>
    </location>
</feature>
<feature type="signal peptide" evidence="21">
    <location>
        <begin position="1"/>
        <end position="18"/>
    </location>
</feature>
<dbReference type="PROSITE" id="PS00108">
    <property type="entry name" value="PROTEIN_KINASE_ST"/>
    <property type="match status" value="1"/>
</dbReference>
<dbReference type="GO" id="GO:0016020">
    <property type="term" value="C:membrane"/>
    <property type="evidence" value="ECO:0007669"/>
    <property type="project" value="UniProtKB-SubCell"/>
</dbReference>
<dbReference type="Pfam" id="PF00069">
    <property type="entry name" value="Pkinase"/>
    <property type="match status" value="1"/>
</dbReference>
<evidence type="ECO:0000256" key="10">
    <source>
        <dbReference type="ARBA" id="ARBA00022777"/>
    </source>
</evidence>
<dbReference type="InterPro" id="IPR000152">
    <property type="entry name" value="EGF-type_Asp/Asn_hydroxyl_site"/>
</dbReference>
<comment type="catalytic activity">
    <reaction evidence="16">
        <text>L-seryl-[protein] + ATP = O-phospho-L-seryl-[protein] + ADP + H(+)</text>
        <dbReference type="Rhea" id="RHEA:17989"/>
        <dbReference type="Rhea" id="RHEA-COMP:9863"/>
        <dbReference type="Rhea" id="RHEA-COMP:11604"/>
        <dbReference type="ChEBI" id="CHEBI:15378"/>
        <dbReference type="ChEBI" id="CHEBI:29999"/>
        <dbReference type="ChEBI" id="CHEBI:30616"/>
        <dbReference type="ChEBI" id="CHEBI:83421"/>
        <dbReference type="ChEBI" id="CHEBI:456216"/>
    </reaction>
</comment>
<dbReference type="Gene3D" id="2.10.25.10">
    <property type="entry name" value="Laminin"/>
    <property type="match status" value="2"/>
</dbReference>
<keyword evidence="2" id="KW-0723">Serine/threonine-protein kinase</keyword>
<keyword evidence="5" id="KW-0808">Transferase</keyword>
<dbReference type="InterPro" id="IPR018097">
    <property type="entry name" value="EGF_Ca-bd_CS"/>
</dbReference>
<dbReference type="InterPro" id="IPR011009">
    <property type="entry name" value="Kinase-like_dom_sf"/>
</dbReference>
<evidence type="ECO:0000256" key="19">
    <source>
        <dbReference type="PROSITE-ProRule" id="PRU00076"/>
    </source>
</evidence>
<feature type="chain" id="PRO_5044755802" evidence="21">
    <location>
        <begin position="19"/>
        <end position="750"/>
    </location>
</feature>
<dbReference type="EMBL" id="JBFOLJ010000004">
    <property type="protein sequence ID" value="KAL2544932.1"/>
    <property type="molecule type" value="Genomic_DNA"/>
</dbReference>
<comment type="caution">
    <text evidence="19">Lacks conserved residue(s) required for the propagation of feature annotation.</text>
</comment>
<keyword evidence="25" id="KW-1185">Reference proteome</keyword>
<evidence type="ECO:0000256" key="7">
    <source>
        <dbReference type="ARBA" id="ARBA00022729"/>
    </source>
</evidence>
<keyword evidence="14" id="KW-1015">Disulfide bond</keyword>
<evidence type="ECO:0000256" key="17">
    <source>
        <dbReference type="ARBA" id="ARBA00047951"/>
    </source>
</evidence>
<feature type="domain" description="Protein kinase" evidence="22">
    <location>
        <begin position="422"/>
        <end position="698"/>
    </location>
</feature>
<evidence type="ECO:0000256" key="16">
    <source>
        <dbReference type="ARBA" id="ARBA00047558"/>
    </source>
</evidence>
<evidence type="ECO:0000256" key="5">
    <source>
        <dbReference type="ARBA" id="ARBA00022679"/>
    </source>
</evidence>
<name>A0ABD1W5J5_9LAMI</name>
<dbReference type="PROSITE" id="PS01187">
    <property type="entry name" value="EGF_CA"/>
    <property type="match status" value="1"/>
</dbReference>
<evidence type="ECO:0000256" key="21">
    <source>
        <dbReference type="SAM" id="SignalP"/>
    </source>
</evidence>
<dbReference type="InterPro" id="IPR008271">
    <property type="entry name" value="Ser/Thr_kinase_AS"/>
</dbReference>
<dbReference type="InterPro" id="IPR000719">
    <property type="entry name" value="Prot_kinase_dom"/>
</dbReference>
<dbReference type="PROSITE" id="PS50011">
    <property type="entry name" value="PROTEIN_KINASE_DOM"/>
    <property type="match status" value="1"/>
</dbReference>
<keyword evidence="13 20" id="KW-0472">Membrane</keyword>
<evidence type="ECO:0000313" key="24">
    <source>
        <dbReference type="EMBL" id="KAL2544932.1"/>
    </source>
</evidence>
<feature type="domain" description="EGF-like" evidence="23">
    <location>
        <begin position="252"/>
        <end position="296"/>
    </location>
</feature>
<evidence type="ECO:0000256" key="3">
    <source>
        <dbReference type="ARBA" id="ARBA00022536"/>
    </source>
</evidence>
<keyword evidence="15" id="KW-0325">Glycoprotein</keyword>